<dbReference type="SUPFAM" id="SSF48371">
    <property type="entry name" value="ARM repeat"/>
    <property type="match status" value="1"/>
</dbReference>
<protein>
    <submittedName>
        <fullName evidence="1">Uncharacterized protein</fullName>
    </submittedName>
</protein>
<sequence>MKGPNERLQLHAIAGYCNLCLDPEAFQFITNLEILAQINNLLLATESADIQLNCIALLYQLLTTDFCTKEQKALIAIPSLIKQITQLRNESPDQRVKNIATLFCGDFGSRVEEVEDFKNVLATFKTLQ</sequence>
<dbReference type="InterPro" id="IPR011989">
    <property type="entry name" value="ARM-like"/>
</dbReference>
<name>A0A034WPH6_BACDO</name>
<dbReference type="Gene3D" id="1.25.10.10">
    <property type="entry name" value="Leucine-rich Repeat Variant"/>
    <property type="match status" value="1"/>
</dbReference>
<dbReference type="AlphaFoldDB" id="A0A034WPH6"/>
<dbReference type="EMBL" id="GAKP01002755">
    <property type="protein sequence ID" value="JAC56197.1"/>
    <property type="molecule type" value="Transcribed_RNA"/>
</dbReference>
<reference evidence="1" key="1">
    <citation type="journal article" date="2014" name="BMC Genomics">
        <title>Characterizing the developmental transcriptome of the oriental fruit fly, Bactrocera dorsalis (Diptera: Tephritidae) through comparative genomic analysis with Drosophila melanogaster utilizing modENCODE datasets.</title>
        <authorList>
            <person name="Geib S.M."/>
            <person name="Calla B."/>
            <person name="Hall B."/>
            <person name="Hou S."/>
            <person name="Manoukis N.C."/>
        </authorList>
    </citation>
    <scope>NUCLEOTIDE SEQUENCE</scope>
    <source>
        <strain evidence="1">Punador</strain>
    </source>
</reference>
<accession>A0A034WPH6</accession>
<dbReference type="OrthoDB" id="201709at2759"/>
<dbReference type="InterPro" id="IPR016024">
    <property type="entry name" value="ARM-type_fold"/>
</dbReference>
<evidence type="ECO:0000313" key="1">
    <source>
        <dbReference type="EMBL" id="JAC56197.1"/>
    </source>
</evidence>
<proteinExistence type="predicted"/>
<organism evidence="1">
    <name type="scientific">Bactrocera dorsalis</name>
    <name type="common">Oriental fruit fly</name>
    <name type="synonym">Dacus dorsalis</name>
    <dbReference type="NCBI Taxonomy" id="27457"/>
    <lineage>
        <taxon>Eukaryota</taxon>
        <taxon>Metazoa</taxon>
        <taxon>Ecdysozoa</taxon>
        <taxon>Arthropoda</taxon>
        <taxon>Hexapoda</taxon>
        <taxon>Insecta</taxon>
        <taxon>Pterygota</taxon>
        <taxon>Neoptera</taxon>
        <taxon>Endopterygota</taxon>
        <taxon>Diptera</taxon>
        <taxon>Brachycera</taxon>
        <taxon>Muscomorpha</taxon>
        <taxon>Tephritoidea</taxon>
        <taxon>Tephritidae</taxon>
        <taxon>Bactrocera</taxon>
        <taxon>Bactrocera</taxon>
    </lineage>
</organism>